<dbReference type="InterPro" id="IPR038483">
    <property type="entry name" value="YcfL-like_sf"/>
</dbReference>
<keyword evidence="1" id="KW-0732">Signal</keyword>
<gene>
    <name evidence="2" type="ORF">TAO_0503</name>
</gene>
<dbReference type="InterPro" id="IPR010824">
    <property type="entry name" value="DUF1425"/>
</dbReference>
<organism evidence="2 3">
    <name type="scientific">Candidatus Nitrosoglobus terrae</name>
    <dbReference type="NCBI Taxonomy" id="1630141"/>
    <lineage>
        <taxon>Bacteria</taxon>
        <taxon>Pseudomonadati</taxon>
        <taxon>Pseudomonadota</taxon>
        <taxon>Gammaproteobacteria</taxon>
        <taxon>Chromatiales</taxon>
        <taxon>Chromatiaceae</taxon>
        <taxon>Candidatus Nitrosoglobus</taxon>
    </lineage>
</organism>
<feature type="signal peptide" evidence="1">
    <location>
        <begin position="1"/>
        <end position="23"/>
    </location>
</feature>
<evidence type="ECO:0000313" key="2">
    <source>
        <dbReference type="EMBL" id="BAW79873.1"/>
    </source>
</evidence>
<dbReference type="CDD" id="cd09030">
    <property type="entry name" value="DUF1425"/>
    <property type="match status" value="1"/>
</dbReference>
<reference evidence="2 3" key="1">
    <citation type="journal article" date="2017" name="ISME J.">
        <title>An acid-tolerant ammonia-oxidizing ?-proteobacterium from soil.</title>
        <authorList>
            <person name="Hayatsu M."/>
            <person name="Tago K."/>
            <person name="Uchiyama I."/>
            <person name="Toyoda A."/>
            <person name="Wang Y."/>
            <person name="Shimomura Y."/>
            <person name="Okubo T."/>
            <person name="Kurisu F."/>
            <person name="Hirono Y."/>
            <person name="Nonaka K."/>
            <person name="Akiyama H."/>
            <person name="Itoh T."/>
            <person name="Takami H."/>
        </authorList>
    </citation>
    <scope>NUCLEOTIDE SEQUENCE [LARGE SCALE GENOMIC DNA]</scope>
    <source>
        <strain evidence="2 3">TAO100</strain>
    </source>
</reference>
<evidence type="ECO:0000313" key="3">
    <source>
        <dbReference type="Proteomes" id="UP000243679"/>
    </source>
</evidence>
<accession>A0A1Q2SL92</accession>
<evidence type="ECO:0000256" key="1">
    <source>
        <dbReference type="SAM" id="SignalP"/>
    </source>
</evidence>
<name>A0A1Q2SL92_9GAMM</name>
<dbReference type="Gene3D" id="2.60.40.3230">
    <property type="match status" value="1"/>
</dbReference>
<dbReference type="Pfam" id="PF07233">
    <property type="entry name" value="DUF1425"/>
    <property type="match status" value="1"/>
</dbReference>
<dbReference type="PROSITE" id="PS51257">
    <property type="entry name" value="PROKAR_LIPOPROTEIN"/>
    <property type="match status" value="1"/>
</dbReference>
<dbReference type="KEGG" id="ntt:TAO_0503"/>
<dbReference type="AlphaFoldDB" id="A0A1Q2SL92"/>
<dbReference type="EMBL" id="AP014836">
    <property type="protein sequence ID" value="BAW79873.1"/>
    <property type="molecule type" value="Genomic_DNA"/>
</dbReference>
<proteinExistence type="predicted"/>
<dbReference type="RefSeq" id="WP_197702509.1">
    <property type="nucleotide sequence ID" value="NZ_AP014836.1"/>
</dbReference>
<feature type="chain" id="PRO_5012275633" evidence="1">
    <location>
        <begin position="24"/>
        <end position="129"/>
    </location>
</feature>
<sequence length="129" mass="14707">MKQIWAVLLALVLLAGCSASNMARLESQNGEIKTVVHSNNLLLSSRLAIKNIIISQVGDLMKAQATLENRWKFRLDFQYQFKWFDKNGFEIAPERSPWQQLVMPGRTQANVQALAPNSSAMRFEIWAQE</sequence>
<dbReference type="Proteomes" id="UP000243679">
    <property type="component" value="Chromosome"/>
</dbReference>
<protein>
    <submittedName>
        <fullName evidence="2">Hypothetical conserved protein</fullName>
    </submittedName>
</protein>
<keyword evidence="3" id="KW-1185">Reference proteome</keyword>